<gene>
    <name evidence="5" type="ORF">E8L99_07615</name>
</gene>
<evidence type="ECO:0000313" key="6">
    <source>
        <dbReference type="Proteomes" id="UP000298588"/>
    </source>
</evidence>
<dbReference type="Pfam" id="PF01037">
    <property type="entry name" value="AsnC_trans_reg"/>
    <property type="match status" value="1"/>
</dbReference>
<dbReference type="Gene3D" id="1.10.10.10">
    <property type="entry name" value="Winged helix-like DNA-binding domain superfamily/Winged helix DNA-binding domain"/>
    <property type="match status" value="1"/>
</dbReference>
<dbReference type="PROSITE" id="PS50956">
    <property type="entry name" value="HTH_ASNC_2"/>
    <property type="match status" value="1"/>
</dbReference>
<proteinExistence type="predicted"/>
<dbReference type="InterPro" id="IPR011008">
    <property type="entry name" value="Dimeric_a/b-barrel"/>
</dbReference>
<dbReference type="OrthoDB" id="166264at2"/>
<dbReference type="PANTHER" id="PTHR30154">
    <property type="entry name" value="LEUCINE-RESPONSIVE REGULATORY PROTEIN"/>
    <property type="match status" value="1"/>
</dbReference>
<dbReference type="PANTHER" id="PTHR30154:SF53">
    <property type="entry name" value="HTH-TYPE TRANSCRIPTIONAL REGULATOR LRPC"/>
    <property type="match status" value="1"/>
</dbReference>
<reference evidence="5 6" key="1">
    <citation type="submission" date="2019-04" db="EMBL/GenBank/DDBJ databases">
        <title>Phreatobacter aquaticus sp. nov.</title>
        <authorList>
            <person name="Choi A."/>
            <person name="Baek K."/>
        </authorList>
    </citation>
    <scope>NUCLEOTIDE SEQUENCE [LARGE SCALE GENOMIC DNA]</scope>
    <source>
        <strain evidence="5 6">NMCR1094</strain>
    </source>
</reference>
<evidence type="ECO:0000313" key="5">
    <source>
        <dbReference type="EMBL" id="QCK85641.1"/>
    </source>
</evidence>
<dbReference type="InterPro" id="IPR036388">
    <property type="entry name" value="WH-like_DNA-bd_sf"/>
</dbReference>
<dbReference type="InterPro" id="IPR019887">
    <property type="entry name" value="Tscrpt_reg_AsnC/Lrp_C"/>
</dbReference>
<keyword evidence="6" id="KW-1185">Reference proteome</keyword>
<dbReference type="KEGG" id="paqt:E8L99_07615"/>
<dbReference type="Pfam" id="PF13412">
    <property type="entry name" value="HTH_24"/>
    <property type="match status" value="1"/>
</dbReference>
<dbReference type="SMART" id="SM00344">
    <property type="entry name" value="HTH_ASNC"/>
    <property type="match status" value="1"/>
</dbReference>
<feature type="domain" description="HTH asnC-type" evidence="4">
    <location>
        <begin position="4"/>
        <end position="65"/>
    </location>
</feature>
<dbReference type="InterPro" id="IPR036390">
    <property type="entry name" value="WH_DNA-bd_sf"/>
</dbReference>
<keyword evidence="1" id="KW-0805">Transcription regulation</keyword>
<dbReference type="RefSeq" id="WP_137098975.1">
    <property type="nucleotide sequence ID" value="NZ_CP039865.1"/>
</dbReference>
<dbReference type="SUPFAM" id="SSF46785">
    <property type="entry name" value="Winged helix' DNA-binding domain"/>
    <property type="match status" value="1"/>
</dbReference>
<dbReference type="Gene3D" id="3.30.70.920">
    <property type="match status" value="1"/>
</dbReference>
<evidence type="ECO:0000259" key="4">
    <source>
        <dbReference type="PROSITE" id="PS50956"/>
    </source>
</evidence>
<evidence type="ECO:0000256" key="3">
    <source>
        <dbReference type="ARBA" id="ARBA00023163"/>
    </source>
</evidence>
<dbReference type="GO" id="GO:0043200">
    <property type="term" value="P:response to amino acid"/>
    <property type="evidence" value="ECO:0007669"/>
    <property type="project" value="TreeGrafter"/>
</dbReference>
<dbReference type="AlphaFoldDB" id="A0A4D7QG25"/>
<evidence type="ECO:0000256" key="2">
    <source>
        <dbReference type="ARBA" id="ARBA00023125"/>
    </source>
</evidence>
<dbReference type="EMBL" id="CP039865">
    <property type="protein sequence ID" value="QCK85641.1"/>
    <property type="molecule type" value="Genomic_DNA"/>
</dbReference>
<dbReference type="GO" id="GO:0005829">
    <property type="term" value="C:cytosol"/>
    <property type="evidence" value="ECO:0007669"/>
    <property type="project" value="TreeGrafter"/>
</dbReference>
<protein>
    <submittedName>
        <fullName evidence="5">Lrp/AsnC family transcriptional regulator</fullName>
    </submittedName>
</protein>
<dbReference type="SUPFAM" id="SSF54909">
    <property type="entry name" value="Dimeric alpha+beta barrel"/>
    <property type="match status" value="1"/>
</dbReference>
<dbReference type="InterPro" id="IPR000485">
    <property type="entry name" value="AsnC-type_HTH_dom"/>
</dbReference>
<dbReference type="Proteomes" id="UP000298588">
    <property type="component" value="Chromosome"/>
</dbReference>
<accession>A0A4D7QG25</accession>
<dbReference type="GO" id="GO:0043565">
    <property type="term" value="F:sequence-specific DNA binding"/>
    <property type="evidence" value="ECO:0007669"/>
    <property type="project" value="InterPro"/>
</dbReference>
<sequence length="153" mass="16983">MARFDEIDRRLIAALQRDDRLSLAELSVEIGVAASTLNDRIKRLVRQGVISGFHARVAPEAVGLDLLAFVLVGWSEPKVEKAFLERVQASPAVLECHHVTGVWNYLLKVRVGTTRDFEAFLSDTIKGIEGVQRTETIIALSSAKETWTLPISE</sequence>
<keyword evidence="3" id="KW-0804">Transcription</keyword>
<keyword evidence="2" id="KW-0238">DNA-binding</keyword>
<dbReference type="PRINTS" id="PR00033">
    <property type="entry name" value="HTHASNC"/>
</dbReference>
<organism evidence="5 6">
    <name type="scientific">Phreatobacter aquaticus</name>
    <dbReference type="NCBI Taxonomy" id="2570229"/>
    <lineage>
        <taxon>Bacteria</taxon>
        <taxon>Pseudomonadati</taxon>
        <taxon>Pseudomonadota</taxon>
        <taxon>Alphaproteobacteria</taxon>
        <taxon>Hyphomicrobiales</taxon>
        <taxon>Phreatobacteraceae</taxon>
        <taxon>Phreatobacter</taxon>
    </lineage>
</organism>
<dbReference type="InterPro" id="IPR019888">
    <property type="entry name" value="Tscrpt_reg_AsnC-like"/>
</dbReference>
<name>A0A4D7QG25_9HYPH</name>
<evidence type="ECO:0000256" key="1">
    <source>
        <dbReference type="ARBA" id="ARBA00023015"/>
    </source>
</evidence>